<dbReference type="SMART" id="SM00256">
    <property type="entry name" value="FBOX"/>
    <property type="match status" value="1"/>
</dbReference>
<organism evidence="2 3">
    <name type="scientific">Pisum sativum</name>
    <name type="common">Garden pea</name>
    <name type="synonym">Lathyrus oleraceus</name>
    <dbReference type="NCBI Taxonomy" id="3888"/>
    <lineage>
        <taxon>Eukaryota</taxon>
        <taxon>Viridiplantae</taxon>
        <taxon>Streptophyta</taxon>
        <taxon>Embryophyta</taxon>
        <taxon>Tracheophyta</taxon>
        <taxon>Spermatophyta</taxon>
        <taxon>Magnoliopsida</taxon>
        <taxon>eudicotyledons</taxon>
        <taxon>Gunneridae</taxon>
        <taxon>Pentapetalae</taxon>
        <taxon>rosids</taxon>
        <taxon>fabids</taxon>
        <taxon>Fabales</taxon>
        <taxon>Fabaceae</taxon>
        <taxon>Papilionoideae</taxon>
        <taxon>50 kb inversion clade</taxon>
        <taxon>NPAAA clade</taxon>
        <taxon>Hologalegina</taxon>
        <taxon>IRL clade</taxon>
        <taxon>Fabeae</taxon>
        <taxon>Lathyrus</taxon>
    </lineage>
</organism>
<evidence type="ECO:0000313" key="2">
    <source>
        <dbReference type="EMBL" id="KAI5423837.1"/>
    </source>
</evidence>
<dbReference type="InterPro" id="IPR001810">
    <property type="entry name" value="F-box_dom"/>
</dbReference>
<sequence length="503" mass="58434">MSDTTLTPNVTGNINLKKVKMFDPISQLPDCILSHILTNLSIKDFLKARLLSKGWSNLWTLTRDLYFDIFNVFGYTEQQLLQKGYLMDVPVHSTFSSSIERRLNLDITRDPFVKLVDQFLNHFNATIVDSFLLNFYLDSQQQNTIDEWLRFVIARGVGRIDLLFRGSPYTLRSRPRRPYKFPFHLFSETNASTLKHLRLEYCIVSIPPNCNFIPFKNLSFLSLKWVKMDGSFIQSLTQLEELHLVHCDFKSLSIMIASSSLRHLEVTSCYLLFGNSMKDVTLTSLDCPKLTSLDYSGHFLPNMNFNTPMLNNIQLPLVYSGEYLNAFRLLATLPKFENLQLEIYSMVPTSVKITQPLKHLKELSLIFNRPFDTPRKLEFDLSSILNILQASPLLEKLSVMITSPEIIENQKVDRDVEAFSHDEVKDIELRGCVGNWYEVEFAMNVMKYANKLERIVLSPYWRDDMDEFLNWTSNPAWFQNGRQRIAETLQNEEVVGREKLVLI</sequence>
<evidence type="ECO:0000259" key="1">
    <source>
        <dbReference type="PROSITE" id="PS50181"/>
    </source>
</evidence>
<gene>
    <name evidence="2" type="ORF">KIW84_030165</name>
</gene>
<name>A0A9D4XNX2_PEA</name>
<dbReference type="InterPro" id="IPR032675">
    <property type="entry name" value="LRR_dom_sf"/>
</dbReference>
<dbReference type="Gramene" id="Psat03G0016500-T1">
    <property type="protein sequence ID" value="KAI5423837.1"/>
    <property type="gene ID" value="KIW84_030165"/>
</dbReference>
<dbReference type="InterPro" id="IPR036047">
    <property type="entry name" value="F-box-like_dom_sf"/>
</dbReference>
<dbReference type="Pfam" id="PF00646">
    <property type="entry name" value="F-box"/>
    <property type="match status" value="1"/>
</dbReference>
<dbReference type="InterPro" id="IPR053772">
    <property type="entry name" value="At1g61320/At1g61330-like"/>
</dbReference>
<keyword evidence="3" id="KW-1185">Reference proteome</keyword>
<reference evidence="2 3" key="1">
    <citation type="journal article" date="2022" name="Nat. Genet.">
        <title>Improved pea reference genome and pan-genome highlight genomic features and evolutionary characteristics.</title>
        <authorList>
            <person name="Yang T."/>
            <person name="Liu R."/>
            <person name="Luo Y."/>
            <person name="Hu S."/>
            <person name="Wang D."/>
            <person name="Wang C."/>
            <person name="Pandey M.K."/>
            <person name="Ge S."/>
            <person name="Xu Q."/>
            <person name="Li N."/>
            <person name="Li G."/>
            <person name="Huang Y."/>
            <person name="Saxena R.K."/>
            <person name="Ji Y."/>
            <person name="Li M."/>
            <person name="Yan X."/>
            <person name="He Y."/>
            <person name="Liu Y."/>
            <person name="Wang X."/>
            <person name="Xiang C."/>
            <person name="Varshney R.K."/>
            <person name="Ding H."/>
            <person name="Gao S."/>
            <person name="Zong X."/>
        </authorList>
    </citation>
    <scope>NUCLEOTIDE SEQUENCE [LARGE SCALE GENOMIC DNA]</scope>
    <source>
        <strain evidence="2 3">cv. Zhongwan 6</strain>
    </source>
</reference>
<dbReference type="Gene3D" id="3.80.10.10">
    <property type="entry name" value="Ribonuclease Inhibitor"/>
    <property type="match status" value="1"/>
</dbReference>
<dbReference type="SUPFAM" id="SSF52047">
    <property type="entry name" value="RNI-like"/>
    <property type="match status" value="1"/>
</dbReference>
<dbReference type="PANTHER" id="PTHR34145">
    <property type="entry name" value="OS02G0105600 PROTEIN"/>
    <property type="match status" value="1"/>
</dbReference>
<comment type="caution">
    <text evidence="2">The sequence shown here is derived from an EMBL/GenBank/DDBJ whole genome shotgun (WGS) entry which is preliminary data.</text>
</comment>
<proteinExistence type="predicted"/>
<dbReference type="SUPFAM" id="SSF81383">
    <property type="entry name" value="F-box domain"/>
    <property type="match status" value="1"/>
</dbReference>
<dbReference type="EMBL" id="JAMSHJ010000003">
    <property type="protein sequence ID" value="KAI5423837.1"/>
    <property type="molecule type" value="Genomic_DNA"/>
</dbReference>
<dbReference type="PANTHER" id="PTHR34145:SF28">
    <property type="entry name" value="F-BOX DOMAIN-CONTAINING PROTEIN"/>
    <property type="match status" value="1"/>
</dbReference>
<dbReference type="AlphaFoldDB" id="A0A9D4XNX2"/>
<evidence type="ECO:0000313" key="3">
    <source>
        <dbReference type="Proteomes" id="UP001058974"/>
    </source>
</evidence>
<dbReference type="PROSITE" id="PS50181">
    <property type="entry name" value="FBOX"/>
    <property type="match status" value="1"/>
</dbReference>
<feature type="domain" description="F-box" evidence="1">
    <location>
        <begin position="22"/>
        <end position="69"/>
    </location>
</feature>
<dbReference type="Gene3D" id="1.20.1280.50">
    <property type="match status" value="1"/>
</dbReference>
<dbReference type="Pfam" id="PF23622">
    <property type="entry name" value="LRR_At1g61320_AtMIF1"/>
    <property type="match status" value="1"/>
</dbReference>
<protein>
    <recommendedName>
        <fullName evidence="1">F-box domain-containing protein</fullName>
    </recommendedName>
</protein>
<dbReference type="InterPro" id="IPR055357">
    <property type="entry name" value="LRR_At1g61320_AtMIF1"/>
</dbReference>
<dbReference type="Proteomes" id="UP001058974">
    <property type="component" value="Chromosome 3"/>
</dbReference>
<accession>A0A9D4XNX2</accession>